<comment type="caution">
    <text evidence="3">The sequence shown here is derived from an EMBL/GenBank/DDBJ whole genome shotgun (WGS) entry which is preliminary data.</text>
</comment>
<keyword evidence="2" id="KW-1133">Transmembrane helix</keyword>
<evidence type="ECO:0000256" key="1">
    <source>
        <dbReference type="SAM" id="MobiDB-lite"/>
    </source>
</evidence>
<dbReference type="EMBL" id="QKWP01000452">
    <property type="protein sequence ID" value="RIB19819.1"/>
    <property type="molecule type" value="Genomic_DNA"/>
</dbReference>
<sequence length="280" mass="32039">MDSHDVSIMVETITHPLQESQSLQESNSIQESHSFQESHSSQVSNSLQESYSSQNSCSSQESLQLQGSQETPPLQESQETPPQLQELHVSLTFTHLVQEPLPTLINPLRESQSILTHPLQVPLTNDEYPSTTPSLTAQMSILSNDTLSPQREYLPSYYSAIQDMPPIYNPNPNAIDQSMTTTVTIDPDQNETFQLEPHHRIDPFQIFEPIQPQEDTVLIKNFYFYGFIFLPFWFIGACYLFSKYPIYRIWAKRCVCNLAIVLAVFCYIIISLTRTDGKWV</sequence>
<feature type="compositionally biased region" description="Polar residues" evidence="1">
    <location>
        <begin position="71"/>
        <end position="83"/>
    </location>
</feature>
<evidence type="ECO:0000313" key="3">
    <source>
        <dbReference type="EMBL" id="RIB19819.1"/>
    </source>
</evidence>
<name>A0A397VFR9_9GLOM</name>
<proteinExistence type="predicted"/>
<reference evidence="3 4" key="1">
    <citation type="submission" date="2018-06" db="EMBL/GenBank/DDBJ databases">
        <title>Comparative genomics reveals the genomic features of Rhizophagus irregularis, R. cerebriforme, R. diaphanum and Gigaspora rosea, and their symbiotic lifestyle signature.</title>
        <authorList>
            <person name="Morin E."/>
            <person name="San Clemente H."/>
            <person name="Chen E.C.H."/>
            <person name="De La Providencia I."/>
            <person name="Hainaut M."/>
            <person name="Kuo A."/>
            <person name="Kohler A."/>
            <person name="Murat C."/>
            <person name="Tang N."/>
            <person name="Roy S."/>
            <person name="Loubradou J."/>
            <person name="Henrissat B."/>
            <person name="Grigoriev I.V."/>
            <person name="Corradi N."/>
            <person name="Roux C."/>
            <person name="Martin F.M."/>
        </authorList>
    </citation>
    <scope>NUCLEOTIDE SEQUENCE [LARGE SCALE GENOMIC DNA]</scope>
    <source>
        <strain evidence="3 4">DAOM 194757</strain>
    </source>
</reference>
<feature type="transmembrane region" description="Helical" evidence="2">
    <location>
        <begin position="254"/>
        <end position="273"/>
    </location>
</feature>
<feature type="compositionally biased region" description="Low complexity" evidence="1">
    <location>
        <begin position="18"/>
        <end position="70"/>
    </location>
</feature>
<feature type="transmembrane region" description="Helical" evidence="2">
    <location>
        <begin position="222"/>
        <end position="242"/>
    </location>
</feature>
<dbReference type="OrthoDB" id="2437271at2759"/>
<evidence type="ECO:0000256" key="2">
    <source>
        <dbReference type="SAM" id="Phobius"/>
    </source>
</evidence>
<keyword evidence="2" id="KW-0472">Membrane</keyword>
<organism evidence="3 4">
    <name type="scientific">Gigaspora rosea</name>
    <dbReference type="NCBI Taxonomy" id="44941"/>
    <lineage>
        <taxon>Eukaryota</taxon>
        <taxon>Fungi</taxon>
        <taxon>Fungi incertae sedis</taxon>
        <taxon>Mucoromycota</taxon>
        <taxon>Glomeromycotina</taxon>
        <taxon>Glomeromycetes</taxon>
        <taxon>Diversisporales</taxon>
        <taxon>Gigasporaceae</taxon>
        <taxon>Gigaspora</taxon>
    </lineage>
</organism>
<gene>
    <name evidence="3" type="ORF">C2G38_2180872</name>
</gene>
<protein>
    <submittedName>
        <fullName evidence="3">Uncharacterized protein</fullName>
    </submittedName>
</protein>
<evidence type="ECO:0000313" key="4">
    <source>
        <dbReference type="Proteomes" id="UP000266673"/>
    </source>
</evidence>
<feature type="region of interest" description="Disordered" evidence="1">
    <location>
        <begin position="14"/>
        <end position="83"/>
    </location>
</feature>
<accession>A0A397VFR9</accession>
<keyword evidence="4" id="KW-1185">Reference proteome</keyword>
<dbReference type="AlphaFoldDB" id="A0A397VFR9"/>
<keyword evidence="2" id="KW-0812">Transmembrane</keyword>
<dbReference type="Proteomes" id="UP000266673">
    <property type="component" value="Unassembled WGS sequence"/>
</dbReference>